<gene>
    <name evidence="1" type="ORF">BDV33DRAFT_206709</name>
</gene>
<reference evidence="1 2" key="1">
    <citation type="submission" date="2019-04" db="EMBL/GenBank/DDBJ databases">
        <title>Fungal friends and foes A comparative genomics study of 23 Aspergillus species from section Flavi.</title>
        <authorList>
            <consortium name="DOE Joint Genome Institute"/>
            <person name="Kjaerbolling I."/>
            <person name="Vesth T.C."/>
            <person name="Frisvad J.C."/>
            <person name="Nybo J.L."/>
            <person name="Theobald S."/>
            <person name="Kildgaard S."/>
            <person name="Petersen T.I."/>
            <person name="Kuo A."/>
            <person name="Sato A."/>
            <person name="Lyhne E.K."/>
            <person name="Kogle M.E."/>
            <person name="Wiebenga A."/>
            <person name="Kun R.S."/>
            <person name="Lubbers R.J."/>
            <person name="Makela M.R."/>
            <person name="Barry K."/>
            <person name="Chovatia M."/>
            <person name="Clum A."/>
            <person name="Daum C."/>
            <person name="Haridas S."/>
            <person name="He G."/>
            <person name="LaButti K."/>
            <person name="Lipzen A."/>
            <person name="Mondo S."/>
            <person name="Pangilinan J."/>
            <person name="Riley R."/>
            <person name="Salamov A."/>
            <person name="Simmons B.A."/>
            <person name="Magnuson J.K."/>
            <person name="Henrissat B."/>
            <person name="Mortensen U.H."/>
            <person name="Larsen T.O."/>
            <person name="De vries R.P."/>
            <person name="Grigoriev I.V."/>
            <person name="Machida M."/>
            <person name="Baker S.E."/>
            <person name="Andersen M.R."/>
        </authorList>
    </citation>
    <scope>NUCLEOTIDE SEQUENCE [LARGE SCALE GENOMIC DNA]</scope>
    <source>
        <strain evidence="1 2">CBS 126849</strain>
    </source>
</reference>
<accession>A0A5N6EHF1</accession>
<proteinExistence type="predicted"/>
<protein>
    <submittedName>
        <fullName evidence="1">Uncharacterized protein</fullName>
    </submittedName>
</protein>
<keyword evidence="2" id="KW-1185">Reference proteome</keyword>
<organism evidence="1 2">
    <name type="scientific">Aspergillus novoparasiticus</name>
    <dbReference type="NCBI Taxonomy" id="986946"/>
    <lineage>
        <taxon>Eukaryota</taxon>
        <taxon>Fungi</taxon>
        <taxon>Dikarya</taxon>
        <taxon>Ascomycota</taxon>
        <taxon>Pezizomycotina</taxon>
        <taxon>Eurotiomycetes</taxon>
        <taxon>Eurotiomycetidae</taxon>
        <taxon>Eurotiales</taxon>
        <taxon>Aspergillaceae</taxon>
        <taxon>Aspergillus</taxon>
        <taxon>Aspergillus subgen. Circumdati</taxon>
    </lineage>
</organism>
<sequence>MIPFNHHKGCTLDENLSAILGVTLGSHNTMGAAYRAKGNHPYDTYDTQEHPTNTCDHDLQQQHDRCDQPIMMRHLAFGGNQLLEAFKASRATAESDWHDHSDPGGVVQQTGSTATRHPIASLHDVHGEGTRQVDGLEVCRCLVTLPRVVMY</sequence>
<dbReference type="AlphaFoldDB" id="A0A5N6EHF1"/>
<dbReference type="EMBL" id="ML733469">
    <property type="protein sequence ID" value="KAB8217046.1"/>
    <property type="molecule type" value="Genomic_DNA"/>
</dbReference>
<dbReference type="Proteomes" id="UP000326799">
    <property type="component" value="Unassembled WGS sequence"/>
</dbReference>
<name>A0A5N6EHF1_9EURO</name>
<evidence type="ECO:0000313" key="2">
    <source>
        <dbReference type="Proteomes" id="UP000326799"/>
    </source>
</evidence>
<evidence type="ECO:0000313" key="1">
    <source>
        <dbReference type="EMBL" id="KAB8217046.1"/>
    </source>
</evidence>